<protein>
    <submittedName>
        <fullName evidence="1">Uncharacterized protein</fullName>
    </submittedName>
</protein>
<dbReference type="Proteomes" id="UP001194468">
    <property type="component" value="Unassembled WGS sequence"/>
</dbReference>
<reference evidence="1" key="2">
    <citation type="journal article" date="2020" name="Nat. Commun.">
        <title>Large-scale genome sequencing of mycorrhizal fungi provides insights into the early evolution of symbiotic traits.</title>
        <authorList>
            <person name="Miyauchi S."/>
            <person name="Kiss E."/>
            <person name="Kuo A."/>
            <person name="Drula E."/>
            <person name="Kohler A."/>
            <person name="Sanchez-Garcia M."/>
            <person name="Morin E."/>
            <person name="Andreopoulos B."/>
            <person name="Barry K.W."/>
            <person name="Bonito G."/>
            <person name="Buee M."/>
            <person name="Carver A."/>
            <person name="Chen C."/>
            <person name="Cichocki N."/>
            <person name="Clum A."/>
            <person name="Culley D."/>
            <person name="Crous P.W."/>
            <person name="Fauchery L."/>
            <person name="Girlanda M."/>
            <person name="Hayes R.D."/>
            <person name="Keri Z."/>
            <person name="LaButti K."/>
            <person name="Lipzen A."/>
            <person name="Lombard V."/>
            <person name="Magnuson J."/>
            <person name="Maillard F."/>
            <person name="Murat C."/>
            <person name="Nolan M."/>
            <person name="Ohm R.A."/>
            <person name="Pangilinan J."/>
            <person name="Pereira M.F."/>
            <person name="Perotto S."/>
            <person name="Peter M."/>
            <person name="Pfister S."/>
            <person name="Riley R."/>
            <person name="Sitrit Y."/>
            <person name="Stielow J.B."/>
            <person name="Szollosi G."/>
            <person name="Zifcakova L."/>
            <person name="Stursova M."/>
            <person name="Spatafora J.W."/>
            <person name="Tedersoo L."/>
            <person name="Vaario L.M."/>
            <person name="Yamada A."/>
            <person name="Yan M."/>
            <person name="Wang P."/>
            <person name="Xu J."/>
            <person name="Bruns T."/>
            <person name="Baldrian P."/>
            <person name="Vilgalys R."/>
            <person name="Dunand C."/>
            <person name="Henrissat B."/>
            <person name="Grigoriev I.V."/>
            <person name="Hibbett D."/>
            <person name="Nagy L.G."/>
            <person name="Martin F.M."/>
        </authorList>
    </citation>
    <scope>NUCLEOTIDE SEQUENCE</scope>
    <source>
        <strain evidence="1">BED1</strain>
    </source>
</reference>
<name>A0AAD4BWU3_BOLED</name>
<dbReference type="EMBL" id="WHUW01000009">
    <property type="protein sequence ID" value="KAF8442131.1"/>
    <property type="molecule type" value="Genomic_DNA"/>
</dbReference>
<gene>
    <name evidence="1" type="ORF">L210DRAFT_3644292</name>
</gene>
<sequence length="255" mass="27853">MALPGSTTVILPIGLGAANKFEAGNFPLAKHDGISNIASKGGLLLSATLDEMIRIKELGVDLSSNPQFLLNTKLKYDDLAAKQERVEKYGKSFNLVKYFLNYRAARLFYAAALSLYTQTRETSERMQRREKELRAVPSTEIQLVDDEVHPDATITGIAIELPGPPNAEQQQTIIDVANAIATHATNPFVSNPHIPQLNDNDSFISLPDTASLLTQDASSSNPQETEPTSPSYHFYFYNSVLTAGSNVNAMSLNHG</sequence>
<evidence type="ECO:0000313" key="2">
    <source>
        <dbReference type="Proteomes" id="UP001194468"/>
    </source>
</evidence>
<accession>A0AAD4BWU3</accession>
<comment type="caution">
    <text evidence="1">The sequence shown here is derived from an EMBL/GenBank/DDBJ whole genome shotgun (WGS) entry which is preliminary data.</text>
</comment>
<keyword evidence="2" id="KW-1185">Reference proteome</keyword>
<organism evidence="1 2">
    <name type="scientific">Boletus edulis BED1</name>
    <dbReference type="NCBI Taxonomy" id="1328754"/>
    <lineage>
        <taxon>Eukaryota</taxon>
        <taxon>Fungi</taxon>
        <taxon>Dikarya</taxon>
        <taxon>Basidiomycota</taxon>
        <taxon>Agaricomycotina</taxon>
        <taxon>Agaricomycetes</taxon>
        <taxon>Agaricomycetidae</taxon>
        <taxon>Boletales</taxon>
        <taxon>Boletineae</taxon>
        <taxon>Boletaceae</taxon>
        <taxon>Boletoideae</taxon>
        <taxon>Boletus</taxon>
    </lineage>
</organism>
<reference evidence="1" key="1">
    <citation type="submission" date="2019-10" db="EMBL/GenBank/DDBJ databases">
        <authorList>
            <consortium name="DOE Joint Genome Institute"/>
            <person name="Kuo A."/>
            <person name="Miyauchi S."/>
            <person name="Kiss E."/>
            <person name="Drula E."/>
            <person name="Kohler A."/>
            <person name="Sanchez-Garcia M."/>
            <person name="Andreopoulos B."/>
            <person name="Barry K.W."/>
            <person name="Bonito G."/>
            <person name="Buee M."/>
            <person name="Carver A."/>
            <person name="Chen C."/>
            <person name="Cichocki N."/>
            <person name="Clum A."/>
            <person name="Culley D."/>
            <person name="Crous P.W."/>
            <person name="Fauchery L."/>
            <person name="Girlanda M."/>
            <person name="Hayes R."/>
            <person name="Keri Z."/>
            <person name="LaButti K."/>
            <person name="Lipzen A."/>
            <person name="Lombard V."/>
            <person name="Magnuson J."/>
            <person name="Maillard F."/>
            <person name="Morin E."/>
            <person name="Murat C."/>
            <person name="Nolan M."/>
            <person name="Ohm R."/>
            <person name="Pangilinan J."/>
            <person name="Pereira M."/>
            <person name="Perotto S."/>
            <person name="Peter M."/>
            <person name="Riley R."/>
            <person name="Sitrit Y."/>
            <person name="Stielow B."/>
            <person name="Szollosi G."/>
            <person name="Zifcakova L."/>
            <person name="Stursova M."/>
            <person name="Spatafora J.W."/>
            <person name="Tedersoo L."/>
            <person name="Vaario L.-M."/>
            <person name="Yamada A."/>
            <person name="Yan M."/>
            <person name="Wang P."/>
            <person name="Xu J."/>
            <person name="Bruns T."/>
            <person name="Baldrian P."/>
            <person name="Vilgalys R."/>
            <person name="Henrissat B."/>
            <person name="Grigoriev I.V."/>
            <person name="Hibbett D."/>
            <person name="Nagy L.G."/>
            <person name="Martin F.M."/>
        </authorList>
    </citation>
    <scope>NUCLEOTIDE SEQUENCE</scope>
    <source>
        <strain evidence="1">BED1</strain>
    </source>
</reference>
<proteinExistence type="predicted"/>
<evidence type="ECO:0000313" key="1">
    <source>
        <dbReference type="EMBL" id="KAF8442131.1"/>
    </source>
</evidence>
<dbReference type="AlphaFoldDB" id="A0AAD4BWU3"/>